<keyword evidence="2" id="KW-0808">Transferase</keyword>
<evidence type="ECO:0000259" key="1">
    <source>
        <dbReference type="Pfam" id="PF00535"/>
    </source>
</evidence>
<dbReference type="Pfam" id="PF00535">
    <property type="entry name" value="Glycos_transf_2"/>
    <property type="match status" value="1"/>
</dbReference>
<reference evidence="2 3" key="1">
    <citation type="submission" date="2017-02" db="EMBL/GenBank/DDBJ databases">
        <authorList>
            <person name="Peterson S.W."/>
        </authorList>
    </citation>
    <scope>NUCLEOTIDE SEQUENCE [LARGE SCALE GENOMIC DNA]</scope>
    <source>
        <strain evidence="2 3">ATCC 700028</strain>
    </source>
</reference>
<dbReference type="STRING" id="180163.SAMN02745174_00954"/>
<dbReference type="SUPFAM" id="SSF53448">
    <property type="entry name" value="Nucleotide-diphospho-sugar transferases"/>
    <property type="match status" value="1"/>
</dbReference>
<dbReference type="RefSeq" id="WP_078693471.1">
    <property type="nucleotide sequence ID" value="NZ_FUWX01000007.1"/>
</dbReference>
<feature type="domain" description="Glycosyltransferase 2-like" evidence="1">
    <location>
        <begin position="8"/>
        <end position="135"/>
    </location>
</feature>
<accession>A0A1T4LSZ1</accession>
<dbReference type="Proteomes" id="UP000191153">
    <property type="component" value="Unassembled WGS sequence"/>
</dbReference>
<dbReference type="OrthoDB" id="9815829at2"/>
<dbReference type="InterPro" id="IPR001173">
    <property type="entry name" value="Glyco_trans_2-like"/>
</dbReference>
<sequence length="314" mass="37777">MKKTDKLTIIIPTYERIEFFEEAYLSVLNQTIVPKIMVIDNGSKHNEFNHIITKYSYNDVKYIKNKENIGMFANWNKGIKLSTTEFFMILGDDDKLENTYVERFLKAEEENKLDIYYTNFMCLVRNKKINNKEKLKILKKEKGKKLLELAAKDGMTFPIISSCIRKSKFKEFYAKSHGSNDWLWIYSKTENLNIYGDEMIGLLYRRHLKNDSLINTLYTRYSKIAIYYIIYIKLLKNKKYIYAYLAYLRGFLEYCIMNTSSNFLIAEKYNLKNRSIYYRIIKKGYVKNFPFMLKLYKYKIIIFFNKTFKRYKGV</sequence>
<name>A0A1T4LSZ1_9FUSO</name>
<dbReference type="EMBL" id="FUWX01000007">
    <property type="protein sequence ID" value="SJZ57849.1"/>
    <property type="molecule type" value="Genomic_DNA"/>
</dbReference>
<dbReference type="AlphaFoldDB" id="A0A1T4LSZ1"/>
<dbReference type="InterPro" id="IPR029044">
    <property type="entry name" value="Nucleotide-diphossugar_trans"/>
</dbReference>
<organism evidence="2 3">
    <name type="scientific">Cetobacterium ceti</name>
    <dbReference type="NCBI Taxonomy" id="180163"/>
    <lineage>
        <taxon>Bacteria</taxon>
        <taxon>Fusobacteriati</taxon>
        <taxon>Fusobacteriota</taxon>
        <taxon>Fusobacteriia</taxon>
        <taxon>Fusobacteriales</taxon>
        <taxon>Fusobacteriaceae</taxon>
        <taxon>Cetobacterium</taxon>
    </lineage>
</organism>
<dbReference type="CDD" id="cd00761">
    <property type="entry name" value="Glyco_tranf_GTA_type"/>
    <property type="match status" value="1"/>
</dbReference>
<proteinExistence type="predicted"/>
<dbReference type="GO" id="GO:0016758">
    <property type="term" value="F:hexosyltransferase activity"/>
    <property type="evidence" value="ECO:0007669"/>
    <property type="project" value="UniProtKB-ARBA"/>
</dbReference>
<evidence type="ECO:0000313" key="3">
    <source>
        <dbReference type="Proteomes" id="UP000191153"/>
    </source>
</evidence>
<keyword evidence="3" id="KW-1185">Reference proteome</keyword>
<evidence type="ECO:0000313" key="2">
    <source>
        <dbReference type="EMBL" id="SJZ57849.1"/>
    </source>
</evidence>
<dbReference type="PANTHER" id="PTHR22916">
    <property type="entry name" value="GLYCOSYLTRANSFERASE"/>
    <property type="match status" value="1"/>
</dbReference>
<protein>
    <submittedName>
        <fullName evidence="2">Glycosyl transferase family 2</fullName>
    </submittedName>
</protein>
<gene>
    <name evidence="2" type="ORF">SAMN02745174_00954</name>
</gene>
<dbReference type="Gene3D" id="3.90.550.10">
    <property type="entry name" value="Spore Coat Polysaccharide Biosynthesis Protein SpsA, Chain A"/>
    <property type="match status" value="1"/>
</dbReference>
<dbReference type="PANTHER" id="PTHR22916:SF3">
    <property type="entry name" value="UDP-GLCNAC:BETAGAL BETA-1,3-N-ACETYLGLUCOSAMINYLTRANSFERASE-LIKE PROTEIN 1"/>
    <property type="match status" value="1"/>
</dbReference>